<reference evidence="2 3" key="1">
    <citation type="submission" date="2019-01" db="EMBL/GenBank/DDBJ databases">
        <title>Draft genome sequence of Cellulomonas takizawaensis strain TKZ-21.</title>
        <authorList>
            <person name="Yamamura H."/>
            <person name="Hayashi T."/>
            <person name="Hamada M."/>
            <person name="Serisawa Y."/>
            <person name="Matsuyama K."/>
            <person name="Nakagawa Y."/>
            <person name="Otoguro M."/>
            <person name="Yanagida F."/>
            <person name="Hayakawa M."/>
        </authorList>
    </citation>
    <scope>NUCLEOTIDE SEQUENCE [LARGE SCALE GENOMIC DNA]</scope>
    <source>
        <strain evidence="2 3">NBRC12680</strain>
    </source>
</reference>
<accession>A0A402DQG5</accession>
<organism evidence="2 3">
    <name type="scientific">Cellulomonas biazotea</name>
    <dbReference type="NCBI Taxonomy" id="1709"/>
    <lineage>
        <taxon>Bacteria</taxon>
        <taxon>Bacillati</taxon>
        <taxon>Actinomycetota</taxon>
        <taxon>Actinomycetes</taxon>
        <taxon>Micrococcales</taxon>
        <taxon>Cellulomonadaceae</taxon>
        <taxon>Cellulomonas</taxon>
    </lineage>
</organism>
<name>A0A402DQG5_9CELL</name>
<feature type="region of interest" description="Disordered" evidence="1">
    <location>
        <begin position="1"/>
        <end position="20"/>
    </location>
</feature>
<dbReference type="EMBL" id="BIMR01000093">
    <property type="protein sequence ID" value="GCE76380.1"/>
    <property type="molecule type" value="Genomic_DNA"/>
</dbReference>
<gene>
    <name evidence="2" type="ORF">CBZ_14360</name>
</gene>
<protein>
    <recommendedName>
        <fullName evidence="4">Integrase catalytic domain-containing protein</fullName>
    </recommendedName>
</protein>
<evidence type="ECO:0000256" key="1">
    <source>
        <dbReference type="SAM" id="MobiDB-lite"/>
    </source>
</evidence>
<evidence type="ECO:0008006" key="4">
    <source>
        <dbReference type="Google" id="ProtNLM"/>
    </source>
</evidence>
<dbReference type="AlphaFoldDB" id="A0A402DQG5"/>
<evidence type="ECO:0000313" key="3">
    <source>
        <dbReference type="Proteomes" id="UP000289954"/>
    </source>
</evidence>
<sequence>MWEGGSISARSAGRPSRPTAEGKVWLCAIMDVFSNRIVWYSTSDRITSRITVNALTARCSDAVR</sequence>
<proteinExistence type="predicted"/>
<keyword evidence="3" id="KW-1185">Reference proteome</keyword>
<evidence type="ECO:0000313" key="2">
    <source>
        <dbReference type="EMBL" id="GCE76380.1"/>
    </source>
</evidence>
<dbReference type="Proteomes" id="UP000289954">
    <property type="component" value="Unassembled WGS sequence"/>
</dbReference>
<comment type="caution">
    <text evidence="2">The sequence shown here is derived from an EMBL/GenBank/DDBJ whole genome shotgun (WGS) entry which is preliminary data.</text>
</comment>